<dbReference type="Proteomes" id="UP000828251">
    <property type="component" value="Unassembled WGS sequence"/>
</dbReference>
<dbReference type="OrthoDB" id="967168at2759"/>
<dbReference type="PANTHER" id="PTHR10775">
    <property type="entry name" value="OS08G0208400 PROTEIN"/>
    <property type="match status" value="1"/>
</dbReference>
<dbReference type="EMBL" id="JAIQCV010000008">
    <property type="protein sequence ID" value="KAH1073293.1"/>
    <property type="molecule type" value="Genomic_DNA"/>
</dbReference>
<keyword evidence="2" id="KW-1185">Reference proteome</keyword>
<sequence length="111" mass="12498">MSSKTAESMTWHHDQRTDNGLLRHPADSLAWKPFDNKFPSFASDPQSVRLGLASDGFNPYKIMSTSHLLMLERQCLQGRAKKKYSGDPNHGSMCKERIGVIKGFEITETSI</sequence>
<evidence type="ECO:0000313" key="2">
    <source>
        <dbReference type="Proteomes" id="UP000828251"/>
    </source>
</evidence>
<dbReference type="Pfam" id="PF02992">
    <property type="entry name" value="Transposase_21"/>
    <property type="match status" value="1"/>
</dbReference>
<dbReference type="PANTHER" id="PTHR10775:SF173">
    <property type="match status" value="1"/>
</dbReference>
<organism evidence="1 2">
    <name type="scientific">Gossypium stocksii</name>
    <dbReference type="NCBI Taxonomy" id="47602"/>
    <lineage>
        <taxon>Eukaryota</taxon>
        <taxon>Viridiplantae</taxon>
        <taxon>Streptophyta</taxon>
        <taxon>Embryophyta</taxon>
        <taxon>Tracheophyta</taxon>
        <taxon>Spermatophyta</taxon>
        <taxon>Magnoliopsida</taxon>
        <taxon>eudicotyledons</taxon>
        <taxon>Gunneridae</taxon>
        <taxon>Pentapetalae</taxon>
        <taxon>rosids</taxon>
        <taxon>malvids</taxon>
        <taxon>Malvales</taxon>
        <taxon>Malvaceae</taxon>
        <taxon>Malvoideae</taxon>
        <taxon>Gossypium</taxon>
    </lineage>
</organism>
<dbReference type="InterPro" id="IPR004242">
    <property type="entry name" value="Transposase_21"/>
</dbReference>
<dbReference type="AlphaFoldDB" id="A0A9D3ZYF8"/>
<gene>
    <name evidence="1" type="ORF">J1N35_025621</name>
</gene>
<accession>A0A9D3ZYF8</accession>
<reference evidence="1 2" key="1">
    <citation type="journal article" date="2021" name="Plant Biotechnol. J.">
        <title>Multi-omics assisted identification of the key and species-specific regulatory components of drought-tolerant mechanisms in Gossypium stocksii.</title>
        <authorList>
            <person name="Yu D."/>
            <person name="Ke L."/>
            <person name="Zhang D."/>
            <person name="Wu Y."/>
            <person name="Sun Y."/>
            <person name="Mei J."/>
            <person name="Sun J."/>
            <person name="Sun Y."/>
        </authorList>
    </citation>
    <scope>NUCLEOTIDE SEQUENCE [LARGE SCALE GENOMIC DNA]</scope>
    <source>
        <strain evidence="2">cv. E1</strain>
        <tissue evidence="1">Leaf</tissue>
    </source>
</reference>
<proteinExistence type="predicted"/>
<protein>
    <submittedName>
        <fullName evidence="1">Uncharacterized protein</fullName>
    </submittedName>
</protein>
<comment type="caution">
    <text evidence="1">The sequence shown here is derived from an EMBL/GenBank/DDBJ whole genome shotgun (WGS) entry which is preliminary data.</text>
</comment>
<evidence type="ECO:0000313" key="1">
    <source>
        <dbReference type="EMBL" id="KAH1073293.1"/>
    </source>
</evidence>
<name>A0A9D3ZYF8_9ROSI</name>